<comment type="subunit">
    <text evidence="8">Homodimer.</text>
</comment>
<evidence type="ECO:0000256" key="7">
    <source>
        <dbReference type="ARBA" id="ARBA00051712"/>
    </source>
</evidence>
<accession>A0A7J5AZK7</accession>
<comment type="caution">
    <text evidence="8">Lacks conserved residue(s) required for the propagation of feature annotation.</text>
</comment>
<evidence type="ECO:0000256" key="4">
    <source>
        <dbReference type="ARBA" id="ARBA00022605"/>
    </source>
</evidence>
<evidence type="ECO:0000256" key="6">
    <source>
        <dbReference type="ARBA" id="ARBA00023235"/>
    </source>
</evidence>
<keyword evidence="11" id="KW-1185">Reference proteome</keyword>
<feature type="active site" description="Proton donor" evidence="8">
    <location>
        <position position="87"/>
    </location>
</feature>
<evidence type="ECO:0000256" key="3">
    <source>
        <dbReference type="ARBA" id="ARBA00013080"/>
    </source>
</evidence>
<dbReference type="OrthoDB" id="9805408at2"/>
<dbReference type="GO" id="GO:0005829">
    <property type="term" value="C:cytosol"/>
    <property type="evidence" value="ECO:0007669"/>
    <property type="project" value="TreeGrafter"/>
</dbReference>
<keyword evidence="8" id="KW-0963">Cytoplasm</keyword>
<comment type="catalytic activity">
    <reaction evidence="7 8">
        <text>(2S,6S)-2,6-diaminopimelate = meso-2,6-diaminopimelate</text>
        <dbReference type="Rhea" id="RHEA:15393"/>
        <dbReference type="ChEBI" id="CHEBI:57609"/>
        <dbReference type="ChEBI" id="CHEBI:57791"/>
        <dbReference type="EC" id="5.1.1.7"/>
    </reaction>
</comment>
<comment type="pathway">
    <text evidence="1 8">Amino-acid biosynthesis; L-lysine biosynthesis via DAP pathway; DL-2,6-diaminopimelate from LL-2,6-diaminopimelate: step 1/1.</text>
</comment>
<dbReference type="GO" id="GO:0008837">
    <property type="term" value="F:diaminopimelate epimerase activity"/>
    <property type="evidence" value="ECO:0007669"/>
    <property type="project" value="UniProtKB-UniRule"/>
</dbReference>
<evidence type="ECO:0000313" key="11">
    <source>
        <dbReference type="Proteomes" id="UP000490386"/>
    </source>
</evidence>
<evidence type="ECO:0000256" key="1">
    <source>
        <dbReference type="ARBA" id="ARBA00005196"/>
    </source>
</evidence>
<evidence type="ECO:0000256" key="5">
    <source>
        <dbReference type="ARBA" id="ARBA00023154"/>
    </source>
</evidence>
<name>A0A7J5AZK7_9MICO</name>
<feature type="binding site" evidence="8">
    <location>
        <position position="78"/>
    </location>
    <ligand>
        <name>substrate</name>
    </ligand>
</feature>
<evidence type="ECO:0000256" key="2">
    <source>
        <dbReference type="ARBA" id="ARBA00010219"/>
    </source>
</evidence>
<comment type="similarity">
    <text evidence="2 8">Belongs to the diaminopimelate epimerase family.</text>
</comment>
<dbReference type="RefSeq" id="WP_151424816.1">
    <property type="nucleotide sequence ID" value="NZ_CANKVH010000005.1"/>
</dbReference>
<keyword evidence="6 8" id="KW-0413">Isomerase</keyword>
<feature type="binding site" evidence="8">
    <location>
        <begin position="221"/>
        <end position="222"/>
    </location>
    <ligand>
        <name>substrate</name>
    </ligand>
</feature>
<feature type="site" description="Could be important to modulate the pK values of the two catalytic cysteine residues" evidence="8">
    <location>
        <position position="221"/>
    </location>
</feature>
<dbReference type="Proteomes" id="UP000490386">
    <property type="component" value="Unassembled WGS sequence"/>
</dbReference>
<evidence type="ECO:0000313" key="10">
    <source>
        <dbReference type="EMBL" id="KAB1636534.1"/>
    </source>
</evidence>
<feature type="binding site" evidence="8">
    <location>
        <position position="164"/>
    </location>
    <ligand>
        <name>substrate</name>
    </ligand>
</feature>
<comment type="caution">
    <text evidence="10">The sequence shown here is derived from an EMBL/GenBank/DDBJ whole genome shotgun (WGS) entry which is preliminary data.</text>
</comment>
<protein>
    <recommendedName>
        <fullName evidence="3 8">Diaminopimelate epimerase</fullName>
        <shortName evidence="8">DAP epimerase</shortName>
        <ecNumber evidence="3 8">5.1.1.7</ecNumber>
    </recommendedName>
    <alternativeName>
        <fullName evidence="8">PLP-independent amino acid racemase</fullName>
    </alternativeName>
</protein>
<evidence type="ECO:0000256" key="8">
    <source>
        <dbReference type="HAMAP-Rule" id="MF_00197"/>
    </source>
</evidence>
<feature type="binding site" evidence="8">
    <location>
        <position position="197"/>
    </location>
    <ligand>
        <name>substrate</name>
    </ligand>
</feature>
<feature type="active site" evidence="9">
    <location>
        <position position="87"/>
    </location>
</feature>
<comment type="subcellular location">
    <subcellularLocation>
        <location evidence="8">Cytoplasm</location>
    </subcellularLocation>
</comment>
<dbReference type="PROSITE" id="PS01326">
    <property type="entry name" value="DAP_EPIMERASE"/>
    <property type="match status" value="1"/>
</dbReference>
<feature type="active site" description="Proton acceptor" evidence="8">
    <location>
        <position position="230"/>
    </location>
</feature>
<dbReference type="InterPro" id="IPR001653">
    <property type="entry name" value="DAP_epimerase_DapF"/>
</dbReference>
<keyword evidence="5 8" id="KW-0457">Lysine biosynthesis</keyword>
<proteinExistence type="inferred from homology"/>
<dbReference type="GO" id="GO:0009089">
    <property type="term" value="P:lysine biosynthetic process via diaminopimelate"/>
    <property type="evidence" value="ECO:0007669"/>
    <property type="project" value="UniProtKB-UniRule"/>
</dbReference>
<dbReference type="Pfam" id="PF01678">
    <property type="entry name" value="DAP_epimerase"/>
    <property type="match status" value="2"/>
</dbReference>
<dbReference type="NCBIfam" id="TIGR00652">
    <property type="entry name" value="DapF"/>
    <property type="match status" value="1"/>
</dbReference>
<dbReference type="EMBL" id="WBJX01000006">
    <property type="protein sequence ID" value="KAB1636534.1"/>
    <property type="molecule type" value="Genomic_DNA"/>
</dbReference>
<comment type="function">
    <text evidence="8">Catalyzes the stereoinversion of LL-2,6-diaminopimelate (L,L-DAP) to meso-diaminopimelate (meso-DAP), a precursor of L-lysine and an essential component of the bacterial peptidoglycan.</text>
</comment>
<feature type="binding site" evidence="8">
    <location>
        <begin position="231"/>
        <end position="232"/>
    </location>
    <ligand>
        <name>substrate</name>
    </ligand>
</feature>
<dbReference type="PANTHER" id="PTHR31689:SF0">
    <property type="entry name" value="DIAMINOPIMELATE EPIMERASE"/>
    <property type="match status" value="1"/>
</dbReference>
<dbReference type="HAMAP" id="MF_00197">
    <property type="entry name" value="DAP_epimerase"/>
    <property type="match status" value="1"/>
</dbReference>
<sequence>MTQLAFTKAQATGNDFVLVSDPDGELELGPQRVARLCDRNFGVGGDGLIRAVRSAHLAEGRELQAANPGAEWFMDYRNGDGSIAEMCGNGVRAFARFLTETGLATLAAGERLEIGTRAGLRIVEREGDGFRVDMGPWRLEGGEPLVTVPHIGVSRPGLGIDVGNPHVVVALSSEEELDRLELFHAPLIEPAPELGANVEFVVPHDQLVQDGVGHIRMRVHERGVGETLSCGTGAVASALAVRSWAGAGAPDVWSVRVPGGVLEVTVAPVDGVEHVFLSGPAEIAFTGVVEDDLATELAAPAAL</sequence>
<dbReference type="Gene3D" id="3.10.310.10">
    <property type="entry name" value="Diaminopimelate Epimerase, Chain A, domain 1"/>
    <property type="match status" value="2"/>
</dbReference>
<gene>
    <name evidence="8" type="primary">dapF</name>
    <name evidence="10" type="ORF">F8O03_16475</name>
</gene>
<dbReference type="EC" id="5.1.1.7" evidence="3 8"/>
<dbReference type="InterPro" id="IPR018510">
    <property type="entry name" value="DAP_epimerase_AS"/>
</dbReference>
<organism evidence="10 11">
    <name type="scientific">Pseudoclavibacter terrae</name>
    <dbReference type="NCBI Taxonomy" id="1530195"/>
    <lineage>
        <taxon>Bacteria</taxon>
        <taxon>Bacillati</taxon>
        <taxon>Actinomycetota</taxon>
        <taxon>Actinomycetes</taxon>
        <taxon>Micrococcales</taxon>
        <taxon>Microbacteriaceae</taxon>
        <taxon>Pseudoclavibacter</taxon>
    </lineage>
</organism>
<feature type="binding site" evidence="8">
    <location>
        <begin position="88"/>
        <end position="89"/>
    </location>
    <ligand>
        <name>substrate</name>
    </ligand>
</feature>
<dbReference type="UniPathway" id="UPA00034">
    <property type="reaction ID" value="UER00025"/>
</dbReference>
<reference evidence="10 11" key="1">
    <citation type="submission" date="2019-09" db="EMBL/GenBank/DDBJ databases">
        <title>Phylogeny of genus Pseudoclavibacter and closely related genus.</title>
        <authorList>
            <person name="Li Y."/>
        </authorList>
    </citation>
    <scope>NUCLEOTIDE SEQUENCE [LARGE SCALE GENOMIC DNA]</scope>
    <source>
        <strain evidence="10 11">THG-MD12</strain>
    </source>
</reference>
<feature type="binding site" evidence="8">
    <location>
        <position position="14"/>
    </location>
    <ligand>
        <name>substrate</name>
    </ligand>
</feature>
<keyword evidence="4 8" id="KW-0028">Amino-acid biosynthesis</keyword>
<dbReference type="SUPFAM" id="SSF54506">
    <property type="entry name" value="Diaminopimelate epimerase-like"/>
    <property type="match status" value="2"/>
</dbReference>
<dbReference type="PANTHER" id="PTHR31689">
    <property type="entry name" value="DIAMINOPIMELATE EPIMERASE, CHLOROPLASTIC"/>
    <property type="match status" value="1"/>
</dbReference>
<feature type="site" description="Could be important to modulate the pK values of the two catalytic cysteine residues" evidence="8">
    <location>
        <position position="166"/>
    </location>
</feature>
<dbReference type="AlphaFoldDB" id="A0A7J5AZK7"/>
<evidence type="ECO:0000256" key="9">
    <source>
        <dbReference type="PROSITE-ProRule" id="PRU10125"/>
    </source>
</evidence>